<feature type="compositionally biased region" description="Basic and acidic residues" evidence="1">
    <location>
        <begin position="226"/>
        <end position="236"/>
    </location>
</feature>
<feature type="region of interest" description="Disordered" evidence="1">
    <location>
        <begin position="206"/>
        <end position="236"/>
    </location>
</feature>
<reference evidence="2" key="1">
    <citation type="submission" date="2020-11" db="EMBL/GenBank/DDBJ databases">
        <authorList>
            <person name="Tran Van P."/>
        </authorList>
    </citation>
    <scope>NUCLEOTIDE SEQUENCE</scope>
</reference>
<accession>A0A7R9I302</accession>
<dbReference type="EMBL" id="OD566794">
    <property type="protein sequence ID" value="CAD7444669.1"/>
    <property type="molecule type" value="Genomic_DNA"/>
</dbReference>
<sequence length="236" mass="27402">MRELLIGVEPCLEKRQRDKMLQHINELRLTLKRRTNMCFPDLLATFKYHDKNLTGSIPLDTVYSVCEELRINIDKSLIQVMLVTLGLINKNNFVDYTTFTQLLNWRHNFPPISKINDIPTKYLNYESSYTSACNDRKSIDNSKDAPWGVSSMSRNLSHSTRGLKSDLENLGNETNVMALINPSIYEQYGINHRHFFMNNLQDWKTTSRPKSKRRLETSRRAPTSRGSERTGRIGTD</sequence>
<dbReference type="InterPro" id="IPR011992">
    <property type="entry name" value="EF-hand-dom_pair"/>
</dbReference>
<name>A0A7R9I302_9NEOP</name>
<dbReference type="SUPFAM" id="SSF47473">
    <property type="entry name" value="EF-hand"/>
    <property type="match status" value="1"/>
</dbReference>
<dbReference type="AlphaFoldDB" id="A0A7R9I302"/>
<evidence type="ECO:0008006" key="3">
    <source>
        <dbReference type="Google" id="ProtNLM"/>
    </source>
</evidence>
<proteinExistence type="predicted"/>
<evidence type="ECO:0000313" key="2">
    <source>
        <dbReference type="EMBL" id="CAD7444669.1"/>
    </source>
</evidence>
<gene>
    <name evidence="2" type="ORF">TBIB3V08_LOCUS7039</name>
</gene>
<protein>
    <recommendedName>
        <fullName evidence="3">EF-hand domain-containing protein</fullName>
    </recommendedName>
</protein>
<evidence type="ECO:0000256" key="1">
    <source>
        <dbReference type="SAM" id="MobiDB-lite"/>
    </source>
</evidence>
<organism evidence="2">
    <name type="scientific">Timema bartmani</name>
    <dbReference type="NCBI Taxonomy" id="61472"/>
    <lineage>
        <taxon>Eukaryota</taxon>
        <taxon>Metazoa</taxon>
        <taxon>Ecdysozoa</taxon>
        <taxon>Arthropoda</taxon>
        <taxon>Hexapoda</taxon>
        <taxon>Insecta</taxon>
        <taxon>Pterygota</taxon>
        <taxon>Neoptera</taxon>
        <taxon>Polyneoptera</taxon>
        <taxon>Phasmatodea</taxon>
        <taxon>Timematodea</taxon>
        <taxon>Timematoidea</taxon>
        <taxon>Timematidae</taxon>
        <taxon>Timema</taxon>
    </lineage>
</organism>